<dbReference type="Proteomes" id="UP000735302">
    <property type="component" value="Unassembled WGS sequence"/>
</dbReference>
<dbReference type="SUPFAM" id="SSF53822">
    <property type="entry name" value="Periplasmic binding protein-like I"/>
    <property type="match status" value="1"/>
</dbReference>
<name>A0AAV4C541_9GAST</name>
<keyword evidence="2" id="KW-0812">Transmembrane</keyword>
<dbReference type="Pfam" id="PF01094">
    <property type="entry name" value="ANF_receptor"/>
    <property type="match status" value="1"/>
</dbReference>
<accession>A0AAV4C541</accession>
<evidence type="ECO:0000256" key="1">
    <source>
        <dbReference type="ARBA" id="ARBA00004370"/>
    </source>
</evidence>
<feature type="region of interest" description="Disordered" evidence="5">
    <location>
        <begin position="133"/>
        <end position="157"/>
    </location>
</feature>
<dbReference type="InterPro" id="IPR001828">
    <property type="entry name" value="ANF_lig-bd_rcpt"/>
</dbReference>
<comment type="caution">
    <text evidence="7">The sequence shown here is derived from an EMBL/GenBank/DDBJ whole genome shotgun (WGS) entry which is preliminary data.</text>
</comment>
<evidence type="ECO:0000259" key="6">
    <source>
        <dbReference type="Pfam" id="PF01094"/>
    </source>
</evidence>
<dbReference type="InterPro" id="IPR028082">
    <property type="entry name" value="Peripla_BP_I"/>
</dbReference>
<feature type="domain" description="Receptor ligand binding region" evidence="6">
    <location>
        <begin position="219"/>
        <end position="400"/>
    </location>
</feature>
<dbReference type="GO" id="GO:0007165">
    <property type="term" value="P:signal transduction"/>
    <property type="evidence" value="ECO:0007669"/>
    <property type="project" value="TreeGrafter"/>
</dbReference>
<protein>
    <submittedName>
        <fullName evidence="7">Guanylate cyclase</fullName>
    </submittedName>
</protein>
<dbReference type="GO" id="GO:0038023">
    <property type="term" value="F:signaling receptor activity"/>
    <property type="evidence" value="ECO:0007669"/>
    <property type="project" value="TreeGrafter"/>
</dbReference>
<gene>
    <name evidence="7" type="ORF">PoB_005298100</name>
</gene>
<evidence type="ECO:0000256" key="5">
    <source>
        <dbReference type="SAM" id="MobiDB-lite"/>
    </source>
</evidence>
<dbReference type="PANTHER" id="PTHR44755:SF11">
    <property type="entry name" value="ATRIAL NATRIURETIC PEPTIDE RECEPTOR 3 ISOFORM X1"/>
    <property type="match status" value="1"/>
</dbReference>
<comment type="subcellular location">
    <subcellularLocation>
        <location evidence="1">Membrane</location>
    </subcellularLocation>
</comment>
<reference evidence="7 8" key="1">
    <citation type="journal article" date="2021" name="Elife">
        <title>Chloroplast acquisition without the gene transfer in kleptoplastic sea slugs, Plakobranchus ocellatus.</title>
        <authorList>
            <person name="Maeda T."/>
            <person name="Takahashi S."/>
            <person name="Yoshida T."/>
            <person name="Shimamura S."/>
            <person name="Takaki Y."/>
            <person name="Nagai Y."/>
            <person name="Toyoda A."/>
            <person name="Suzuki Y."/>
            <person name="Arimoto A."/>
            <person name="Ishii H."/>
            <person name="Satoh N."/>
            <person name="Nishiyama T."/>
            <person name="Hasebe M."/>
            <person name="Maruyama T."/>
            <person name="Minagawa J."/>
            <person name="Obokata J."/>
            <person name="Shigenobu S."/>
        </authorList>
    </citation>
    <scope>NUCLEOTIDE SEQUENCE [LARGE SCALE GENOMIC DNA]</scope>
</reference>
<dbReference type="PANTHER" id="PTHR44755">
    <property type="entry name" value="NATRIURETIC PEPTIDE RECEPTOR 3-RELATED"/>
    <property type="match status" value="1"/>
</dbReference>
<evidence type="ECO:0000256" key="2">
    <source>
        <dbReference type="ARBA" id="ARBA00022692"/>
    </source>
</evidence>
<dbReference type="EMBL" id="BLXT01005841">
    <property type="protein sequence ID" value="GFO26476.1"/>
    <property type="molecule type" value="Genomic_DNA"/>
</dbReference>
<sequence length="451" mass="51229">MEPNCFCENLTYTEAASTERSKCCVRLPRDHTYVRQRVHWYWSTHATGTPNTGAQQTCVSGPHTISSAEVCNKKADVMFQTKRTKPLLRLSDPSAMLTPSRLLLLLFSALCIFPVLFAPKTCVAHARAQPPYRIPQGNAGSAGSKPVADAPKPDRQPQVPVFSIDDSEDTPQRVPQRIERASVRAKWPRVVKIGLLLPRFDDIKEPFKRPLYSIEYNMPVIESAIDRVKHKLHLVPADVHLNITTPKERLLTNIDSPLEAFEMVFEGNAHVLFGPYQALETAQIARYTQVWNLPQVTTGALWAGFDRGFILMTRTQGTFTDFSKFFIYKVLKEFNYTHVGIIYEKEKLSDPSFVQIVKPIYMRLAREGQGMPYSEVESNFNESDFLDILLKRQKDSRRGISGTADSETSLRSAETFLPGIRARRWRRGLTEGLKACDHLVVDKDLSLRTRK</sequence>
<evidence type="ECO:0000313" key="7">
    <source>
        <dbReference type="EMBL" id="GFO26476.1"/>
    </source>
</evidence>
<evidence type="ECO:0000256" key="4">
    <source>
        <dbReference type="ARBA" id="ARBA00023136"/>
    </source>
</evidence>
<dbReference type="GO" id="GO:0016020">
    <property type="term" value="C:membrane"/>
    <property type="evidence" value="ECO:0007669"/>
    <property type="project" value="UniProtKB-SubCell"/>
</dbReference>
<organism evidence="7 8">
    <name type="scientific">Plakobranchus ocellatus</name>
    <dbReference type="NCBI Taxonomy" id="259542"/>
    <lineage>
        <taxon>Eukaryota</taxon>
        <taxon>Metazoa</taxon>
        <taxon>Spiralia</taxon>
        <taxon>Lophotrochozoa</taxon>
        <taxon>Mollusca</taxon>
        <taxon>Gastropoda</taxon>
        <taxon>Heterobranchia</taxon>
        <taxon>Euthyneura</taxon>
        <taxon>Panpulmonata</taxon>
        <taxon>Sacoglossa</taxon>
        <taxon>Placobranchoidea</taxon>
        <taxon>Plakobranchidae</taxon>
        <taxon>Plakobranchus</taxon>
    </lineage>
</organism>
<keyword evidence="3" id="KW-1133">Transmembrane helix</keyword>
<keyword evidence="4" id="KW-0472">Membrane</keyword>
<dbReference type="AlphaFoldDB" id="A0AAV4C541"/>
<evidence type="ECO:0000256" key="3">
    <source>
        <dbReference type="ARBA" id="ARBA00022989"/>
    </source>
</evidence>
<dbReference type="Gene3D" id="3.40.50.2300">
    <property type="match status" value="1"/>
</dbReference>
<dbReference type="InterPro" id="IPR052612">
    <property type="entry name" value="ANP_Clearance_Receptor"/>
</dbReference>
<keyword evidence="8" id="KW-1185">Reference proteome</keyword>
<proteinExistence type="predicted"/>
<dbReference type="GO" id="GO:0017046">
    <property type="term" value="F:peptide hormone binding"/>
    <property type="evidence" value="ECO:0007669"/>
    <property type="project" value="TreeGrafter"/>
</dbReference>
<evidence type="ECO:0000313" key="8">
    <source>
        <dbReference type="Proteomes" id="UP000735302"/>
    </source>
</evidence>